<proteinExistence type="predicted"/>
<dbReference type="EMBL" id="HBUF01352753">
    <property type="protein sequence ID" value="CAG6715154.1"/>
    <property type="molecule type" value="Transcribed_RNA"/>
</dbReference>
<name>A0A8D8V1L0_9HEMI</name>
<sequence length="118" mass="13310">MRITFCKIELLSVDYILIDDSITLCQSSSWDYLLCNIKKKKIFSVQMKSIFKSRKKSIFKNSIVVRFCEEGLWSGACRCCQYKAPCFTREGVRVQQSPGGAGPLLFSNGCVGIRSGTF</sequence>
<reference evidence="1" key="1">
    <citation type="submission" date="2021-05" db="EMBL/GenBank/DDBJ databases">
        <authorList>
            <person name="Alioto T."/>
            <person name="Alioto T."/>
            <person name="Gomez Garrido J."/>
        </authorList>
    </citation>
    <scope>NUCLEOTIDE SEQUENCE</scope>
</reference>
<protein>
    <submittedName>
        <fullName evidence="1">Uncharacterized protein</fullName>
    </submittedName>
</protein>
<evidence type="ECO:0000313" key="1">
    <source>
        <dbReference type="EMBL" id="CAG6715156.1"/>
    </source>
</evidence>
<organism evidence="1">
    <name type="scientific">Cacopsylla melanoneura</name>
    <dbReference type="NCBI Taxonomy" id="428564"/>
    <lineage>
        <taxon>Eukaryota</taxon>
        <taxon>Metazoa</taxon>
        <taxon>Ecdysozoa</taxon>
        <taxon>Arthropoda</taxon>
        <taxon>Hexapoda</taxon>
        <taxon>Insecta</taxon>
        <taxon>Pterygota</taxon>
        <taxon>Neoptera</taxon>
        <taxon>Paraneoptera</taxon>
        <taxon>Hemiptera</taxon>
        <taxon>Sternorrhyncha</taxon>
        <taxon>Psylloidea</taxon>
        <taxon>Psyllidae</taxon>
        <taxon>Psyllinae</taxon>
        <taxon>Cacopsylla</taxon>
    </lineage>
</organism>
<accession>A0A8D8V1L0</accession>
<dbReference type="AlphaFoldDB" id="A0A8D8V1L0"/>
<dbReference type="EMBL" id="HBUF01352754">
    <property type="protein sequence ID" value="CAG6715156.1"/>
    <property type="molecule type" value="Transcribed_RNA"/>
</dbReference>